<feature type="domain" description="Phosphatidic acid phosphatase type 2/haloperoxidase" evidence="2">
    <location>
        <begin position="54"/>
        <end position="149"/>
    </location>
</feature>
<proteinExistence type="predicted"/>
<dbReference type="PANTHER" id="PTHR14969">
    <property type="entry name" value="SPHINGOSINE-1-PHOSPHATE PHOSPHOHYDROLASE"/>
    <property type="match status" value="1"/>
</dbReference>
<evidence type="ECO:0000313" key="3">
    <source>
        <dbReference type="EMBL" id="CAA6808597.1"/>
    </source>
</evidence>
<dbReference type="InterPro" id="IPR036938">
    <property type="entry name" value="PAP2/HPO_sf"/>
</dbReference>
<dbReference type="SUPFAM" id="SSF48317">
    <property type="entry name" value="Acid phosphatase/Vanadium-dependent haloperoxidase"/>
    <property type="match status" value="1"/>
</dbReference>
<accession>A0A6S6SF17</accession>
<dbReference type="EMBL" id="CACVAU010000029">
    <property type="protein sequence ID" value="CAA6808597.1"/>
    <property type="molecule type" value="Genomic_DNA"/>
</dbReference>
<dbReference type="PANTHER" id="PTHR14969:SF13">
    <property type="entry name" value="AT30094P"/>
    <property type="match status" value="1"/>
</dbReference>
<feature type="signal peptide" evidence="1">
    <location>
        <begin position="1"/>
        <end position="19"/>
    </location>
</feature>
<dbReference type="Pfam" id="PF01569">
    <property type="entry name" value="PAP2"/>
    <property type="match status" value="1"/>
</dbReference>
<keyword evidence="1" id="KW-0732">Signal</keyword>
<evidence type="ECO:0000256" key="1">
    <source>
        <dbReference type="SAM" id="SignalP"/>
    </source>
</evidence>
<protein>
    <submittedName>
        <fullName evidence="3">Membrane-associated phospholipid phosphatase</fullName>
    </submittedName>
</protein>
<dbReference type="AlphaFoldDB" id="A0A6S6SF17"/>
<evidence type="ECO:0000259" key="2">
    <source>
        <dbReference type="SMART" id="SM00014"/>
    </source>
</evidence>
<reference evidence="3" key="1">
    <citation type="submission" date="2020-01" db="EMBL/GenBank/DDBJ databases">
        <authorList>
            <person name="Meier V. D."/>
            <person name="Meier V D."/>
        </authorList>
    </citation>
    <scope>NUCLEOTIDE SEQUENCE</scope>
    <source>
        <strain evidence="3">HLG_WM_MAG_05</strain>
    </source>
</reference>
<gene>
    <name evidence="3" type="ORF">HELGO_WM13594</name>
</gene>
<sequence length="174" mass="19492">MYKFIILLSITILSNPLQAQSNTKLLSDALALSIPMLSYGATLYNEDKQGQEEFYYAYGTTVLLTSTLKYSIDKKRPDNNGNDSFPSGHTSSAFTGATFIHKKYGFKYAVLPYVGAIYTAYSRVHLKRHDNLDVLTGALIGIGSAWYFTSPYKKVQVQPVIQSNYTGLKVAYQW</sequence>
<dbReference type="CDD" id="cd03394">
    <property type="entry name" value="PAP2_like_5"/>
    <property type="match status" value="1"/>
</dbReference>
<dbReference type="InterPro" id="IPR000326">
    <property type="entry name" value="PAP2/HPO"/>
</dbReference>
<feature type="chain" id="PRO_5027888845" evidence="1">
    <location>
        <begin position="20"/>
        <end position="174"/>
    </location>
</feature>
<dbReference type="SMART" id="SM00014">
    <property type="entry name" value="acidPPc"/>
    <property type="match status" value="1"/>
</dbReference>
<organism evidence="3">
    <name type="scientific">uncultured Sulfurovum sp</name>
    <dbReference type="NCBI Taxonomy" id="269237"/>
    <lineage>
        <taxon>Bacteria</taxon>
        <taxon>Pseudomonadati</taxon>
        <taxon>Campylobacterota</taxon>
        <taxon>Epsilonproteobacteria</taxon>
        <taxon>Campylobacterales</taxon>
        <taxon>Sulfurovaceae</taxon>
        <taxon>Sulfurovum</taxon>
        <taxon>environmental samples</taxon>
    </lineage>
</organism>
<name>A0A6S6SF17_9BACT</name>
<dbReference type="Gene3D" id="1.20.144.10">
    <property type="entry name" value="Phosphatidic acid phosphatase type 2/haloperoxidase"/>
    <property type="match status" value="1"/>
</dbReference>